<keyword evidence="3 8" id="KW-0812">Transmembrane</keyword>
<dbReference type="EMBL" id="BMAO01008429">
    <property type="protein sequence ID" value="GFR23364.1"/>
    <property type="molecule type" value="Genomic_DNA"/>
</dbReference>
<dbReference type="OrthoDB" id="5914722at2759"/>
<dbReference type="Proteomes" id="UP000887116">
    <property type="component" value="Unassembled WGS sequence"/>
</dbReference>
<organism evidence="9 10">
    <name type="scientific">Trichonephila clavata</name>
    <name type="common">Joro spider</name>
    <name type="synonym">Nephila clavata</name>
    <dbReference type="NCBI Taxonomy" id="2740835"/>
    <lineage>
        <taxon>Eukaryota</taxon>
        <taxon>Metazoa</taxon>
        <taxon>Ecdysozoa</taxon>
        <taxon>Arthropoda</taxon>
        <taxon>Chelicerata</taxon>
        <taxon>Arachnida</taxon>
        <taxon>Araneae</taxon>
        <taxon>Araneomorphae</taxon>
        <taxon>Entelegynae</taxon>
        <taxon>Araneoidea</taxon>
        <taxon>Nephilidae</taxon>
        <taxon>Trichonephila</taxon>
    </lineage>
</organism>
<gene>
    <name evidence="9" type="primary">ST7</name>
    <name evidence="9" type="ORF">TNCT_153432</name>
</gene>
<dbReference type="InterPro" id="IPR007311">
    <property type="entry name" value="ST7"/>
</dbReference>
<comment type="subcellular location">
    <subcellularLocation>
        <location evidence="1">Membrane</location>
        <topology evidence="1">Multi-pass membrane protein</topology>
    </subcellularLocation>
</comment>
<comment type="similarity">
    <text evidence="2">Belongs to the ST7 family.</text>
</comment>
<feature type="compositionally biased region" description="Low complexity" evidence="7">
    <location>
        <begin position="137"/>
        <end position="146"/>
    </location>
</feature>
<accession>A0A8X6LX84</accession>
<feature type="region of interest" description="Disordered" evidence="7">
    <location>
        <begin position="111"/>
        <end position="149"/>
    </location>
</feature>
<name>A0A8X6LX84_TRICU</name>
<protein>
    <recommendedName>
        <fullName evidence="6">Protein ST7 homolog</fullName>
    </recommendedName>
</protein>
<reference evidence="9" key="1">
    <citation type="submission" date="2020-07" db="EMBL/GenBank/DDBJ databases">
        <title>Multicomponent nature underlies the extraordinary mechanical properties of spider dragline silk.</title>
        <authorList>
            <person name="Kono N."/>
            <person name="Nakamura H."/>
            <person name="Mori M."/>
            <person name="Yoshida Y."/>
            <person name="Ohtoshi R."/>
            <person name="Malay A.D."/>
            <person name="Moran D.A.P."/>
            <person name="Tomita M."/>
            <person name="Numata K."/>
            <person name="Arakawa K."/>
        </authorList>
    </citation>
    <scope>NUCLEOTIDE SEQUENCE</scope>
</reference>
<evidence type="ECO:0000256" key="8">
    <source>
        <dbReference type="SAM" id="Phobius"/>
    </source>
</evidence>
<evidence type="ECO:0000256" key="6">
    <source>
        <dbReference type="ARBA" id="ARBA00040270"/>
    </source>
</evidence>
<dbReference type="PANTHER" id="PTHR12745">
    <property type="entry name" value="SUPPRESSION OF TUMORIGENICITY 7"/>
    <property type="match status" value="1"/>
</dbReference>
<feature type="transmembrane region" description="Helical" evidence="8">
    <location>
        <begin position="62"/>
        <end position="85"/>
    </location>
</feature>
<proteinExistence type="inferred from homology"/>
<feature type="transmembrane region" description="Helical" evidence="8">
    <location>
        <begin position="21"/>
        <end position="42"/>
    </location>
</feature>
<evidence type="ECO:0000313" key="9">
    <source>
        <dbReference type="EMBL" id="GFR23364.1"/>
    </source>
</evidence>
<evidence type="ECO:0000256" key="7">
    <source>
        <dbReference type="SAM" id="MobiDB-lite"/>
    </source>
</evidence>
<evidence type="ECO:0000256" key="4">
    <source>
        <dbReference type="ARBA" id="ARBA00022989"/>
    </source>
</evidence>
<dbReference type="CDD" id="cd11557">
    <property type="entry name" value="ST7"/>
    <property type="match status" value="1"/>
</dbReference>
<dbReference type="GO" id="GO:0016020">
    <property type="term" value="C:membrane"/>
    <property type="evidence" value="ECO:0007669"/>
    <property type="project" value="UniProtKB-SubCell"/>
</dbReference>
<comment type="caution">
    <text evidence="9">The sequence shown here is derived from an EMBL/GenBank/DDBJ whole genome shotgun (WGS) entry which is preliminary data.</text>
</comment>
<keyword evidence="10" id="KW-1185">Reference proteome</keyword>
<keyword evidence="5 8" id="KW-0472">Membrane</keyword>
<evidence type="ECO:0000313" key="10">
    <source>
        <dbReference type="Proteomes" id="UP000887116"/>
    </source>
</evidence>
<dbReference type="PANTHER" id="PTHR12745:SF6">
    <property type="entry name" value="PROTEIN ST7 HOMOLOG"/>
    <property type="match status" value="1"/>
</dbReference>
<evidence type="ECO:0000256" key="5">
    <source>
        <dbReference type="ARBA" id="ARBA00023136"/>
    </source>
</evidence>
<dbReference type="InterPro" id="IPR011990">
    <property type="entry name" value="TPR-like_helical_dom_sf"/>
</dbReference>
<sequence length="560" mass="63552">MARCFSYLLSVGKRWISWSWTYLWLLWLALVVFLIYVLRGPLKINENFNMASMFLNTLTPKFYVALTGTSSLISGLILIFEWWYFRKYGTSFIEQVSLNHISPWLGGGDTNGETASNGSSNNNDGGGGGGGGGTTNGGNNTSSNNSQQAAECKVWRNPLSLFRGSEYNRFLWTTNKEPLTYYDMNLSAQDHQTFFTCEADANKPEYEIMQTAWRERDPEARVKAARQALEKNPECAPAYILLAEEESSSILEAEKIFRQALKVAEVNYKRSQQFQAQGPSQETLHRRDTNVVVYIRRRLAMCARKLGKLRESIKIMRDLIKEFPMMNVFNIHENLIEALLEMQAYADVQAVLAKYDDINLPKSATICYTAALLKARSVSDKFSPDVASKRGLSTAEMNAVEAIHRAVEFNPHVPKYLLEMKSLILPPEHILKRGDSEAIAYAFFHLPHWKRVEGALNLLHCTWEGTFRMIPYPLEKGHLFYPYPNCTETTDRELLPSFHEVSVYPKKELPFFILFTAGLCSFTALLALLTHQYPEPMGTLAKNMFSDFSICCNNGGLKAL</sequence>
<dbReference type="AlphaFoldDB" id="A0A8X6LX84"/>
<feature type="compositionally biased region" description="Gly residues" evidence="7">
    <location>
        <begin position="124"/>
        <end position="136"/>
    </location>
</feature>
<evidence type="ECO:0000256" key="1">
    <source>
        <dbReference type="ARBA" id="ARBA00004141"/>
    </source>
</evidence>
<evidence type="ECO:0000256" key="3">
    <source>
        <dbReference type="ARBA" id="ARBA00022692"/>
    </source>
</evidence>
<dbReference type="Pfam" id="PF04184">
    <property type="entry name" value="ST7"/>
    <property type="match status" value="1"/>
</dbReference>
<keyword evidence="4 8" id="KW-1133">Transmembrane helix</keyword>
<dbReference type="Gene3D" id="1.25.40.10">
    <property type="entry name" value="Tetratricopeptide repeat domain"/>
    <property type="match status" value="1"/>
</dbReference>
<evidence type="ECO:0000256" key="2">
    <source>
        <dbReference type="ARBA" id="ARBA00009751"/>
    </source>
</evidence>
<dbReference type="SUPFAM" id="SSF48452">
    <property type="entry name" value="TPR-like"/>
    <property type="match status" value="1"/>
</dbReference>